<organism evidence="3 4">
    <name type="scientific">Pelodictyon luteolum</name>
    <dbReference type="NCBI Taxonomy" id="1100"/>
    <lineage>
        <taxon>Bacteria</taxon>
        <taxon>Pseudomonadati</taxon>
        <taxon>Chlorobiota</taxon>
        <taxon>Chlorobiia</taxon>
        <taxon>Chlorobiales</taxon>
        <taxon>Chlorobiaceae</taxon>
        <taxon>Chlorobium/Pelodictyon group</taxon>
        <taxon>Pelodictyon</taxon>
    </lineage>
</organism>
<dbReference type="Gene3D" id="3.40.50.2000">
    <property type="entry name" value="Glycogen Phosphorylase B"/>
    <property type="match status" value="2"/>
</dbReference>
<dbReference type="GO" id="GO:0008713">
    <property type="term" value="F:ADP-heptose-lipopolysaccharide heptosyltransferase activity"/>
    <property type="evidence" value="ECO:0007669"/>
    <property type="project" value="TreeGrafter"/>
</dbReference>
<name>A0A165MG25_PELLU</name>
<dbReference type="GO" id="GO:0009244">
    <property type="term" value="P:lipopolysaccharide core region biosynthetic process"/>
    <property type="evidence" value="ECO:0007669"/>
    <property type="project" value="TreeGrafter"/>
</dbReference>
<dbReference type="InterPro" id="IPR002201">
    <property type="entry name" value="Glyco_trans_9"/>
</dbReference>
<dbReference type="Proteomes" id="UP000076481">
    <property type="component" value="Unassembled WGS sequence"/>
</dbReference>
<proteinExistence type="predicted"/>
<comment type="caution">
    <text evidence="3">The sequence shown here is derived from an EMBL/GenBank/DDBJ whole genome shotgun (WGS) entry which is preliminary data.</text>
</comment>
<dbReference type="AlphaFoldDB" id="A0A165MG25"/>
<protein>
    <submittedName>
        <fullName evidence="3">Lipopolysaccharide heptosyltransferase</fullName>
    </submittedName>
</protein>
<sequence>MAEHTPNSILIVVQRSNGDVFLSEPLIRGLFEAYGSPRIDLLINDDTLAIAHTLPHIGEIHTYSYRLRAEGKKGQTADLYRKLFRKYDLAISLTASDRSVLFALAAGRRAISAVEPDPAKSWWKRALLSDHYLFNTGRHILENNTAALELLGIDSGSLEVRAHHSAAASSSVERMLADRGIGSFILFHPGAQYSYKVYPEELRIELLEKLDGLGVPIVVTGSKSAVDMEIKRSLPKLRNLHDFIGCTSMDELIALSACSMTYIGADTLNMHIAAAQDRQVFAIFGPTLPAMWSPWCNSLHRATGESMPLQTYGNITMFQADMECVPCGKAGCDDHHGKSDCLFRIEPETIYQEVASWLKKSR</sequence>
<dbReference type="PANTHER" id="PTHR30160:SF1">
    <property type="entry name" value="LIPOPOLYSACCHARIDE 1,2-N-ACETYLGLUCOSAMINETRANSFERASE-RELATED"/>
    <property type="match status" value="1"/>
</dbReference>
<evidence type="ECO:0000313" key="4">
    <source>
        <dbReference type="Proteomes" id="UP000076481"/>
    </source>
</evidence>
<reference evidence="3 4" key="1">
    <citation type="submission" date="2016-03" db="EMBL/GenBank/DDBJ databases">
        <title>Speciation and ecological success in dimly lit waters: horizontal gene transfer in a green sulfur bacteria bloom unveiled by metagenomic assembly.</title>
        <authorList>
            <person name="Llorens-Mares T."/>
            <person name="Liu Z."/>
            <person name="Allen L.Z."/>
            <person name="Rusch D.B."/>
            <person name="Craig M.T."/>
            <person name="Dupont C.L."/>
            <person name="Bryant D.A."/>
            <person name="Casamayor E.O."/>
        </authorList>
    </citation>
    <scope>NUCLEOTIDE SEQUENCE [LARGE SCALE GENOMIC DNA]</scope>
    <source>
        <strain evidence="3">CIII</strain>
    </source>
</reference>
<dbReference type="InterPro" id="IPR051199">
    <property type="entry name" value="LPS_LOS_Heptosyltrfase"/>
</dbReference>
<accession>A0A165MG25</accession>
<dbReference type="GO" id="GO:0005829">
    <property type="term" value="C:cytosol"/>
    <property type="evidence" value="ECO:0007669"/>
    <property type="project" value="TreeGrafter"/>
</dbReference>
<gene>
    <name evidence="3" type="ORF">A3K90_08640</name>
</gene>
<dbReference type="EMBL" id="LVWG01000007">
    <property type="protein sequence ID" value="KZK75205.1"/>
    <property type="molecule type" value="Genomic_DNA"/>
</dbReference>
<dbReference type="CDD" id="cd03789">
    <property type="entry name" value="GT9_LPS_heptosyltransferase"/>
    <property type="match status" value="1"/>
</dbReference>
<dbReference type="RefSeq" id="WP_303680679.1">
    <property type="nucleotide sequence ID" value="NZ_LVWG01000007.1"/>
</dbReference>
<evidence type="ECO:0000313" key="3">
    <source>
        <dbReference type="EMBL" id="KZK75205.1"/>
    </source>
</evidence>
<dbReference type="PANTHER" id="PTHR30160">
    <property type="entry name" value="TETRAACYLDISACCHARIDE 4'-KINASE-RELATED"/>
    <property type="match status" value="1"/>
</dbReference>
<dbReference type="Pfam" id="PF01075">
    <property type="entry name" value="Glyco_transf_9"/>
    <property type="match status" value="1"/>
</dbReference>
<keyword evidence="2 3" id="KW-0808">Transferase</keyword>
<evidence type="ECO:0000256" key="2">
    <source>
        <dbReference type="ARBA" id="ARBA00022679"/>
    </source>
</evidence>
<dbReference type="SUPFAM" id="SSF53756">
    <property type="entry name" value="UDP-Glycosyltransferase/glycogen phosphorylase"/>
    <property type="match status" value="1"/>
</dbReference>
<keyword evidence="1" id="KW-0328">Glycosyltransferase</keyword>
<evidence type="ECO:0000256" key="1">
    <source>
        <dbReference type="ARBA" id="ARBA00022676"/>
    </source>
</evidence>